<feature type="compositionally biased region" description="Polar residues" evidence="1">
    <location>
        <begin position="423"/>
        <end position="438"/>
    </location>
</feature>
<feature type="compositionally biased region" description="Pro residues" evidence="1">
    <location>
        <begin position="1"/>
        <end position="11"/>
    </location>
</feature>
<feature type="compositionally biased region" description="Low complexity" evidence="1">
    <location>
        <begin position="309"/>
        <end position="327"/>
    </location>
</feature>
<feature type="region of interest" description="Disordered" evidence="1">
    <location>
        <begin position="1"/>
        <end position="209"/>
    </location>
</feature>
<sequence>MGEPASGPPPQSNGGVKQKPTSLNLGLGPFYRGDNARGTAQTTITNDRNLRHITGNNRSSRTISVSNSGEQLPAVGNTSGTQGHHHQQQLASSRLPSATGIPPWGLSEESETLLEPHPPPPPAPSAHTPTSRSGRAGPIGLRNGGLPAASSTGQLPARSPNHGNYNGHGFSLYTPPAPIPGTGSSSSSSGASKVRGLSNGLPNSSARRPSTIPVSAFCHGVGFQFGEPPPPPPPSAPARASSPSAPVSRLSAAPANGHAGTVSPSPCQAANTEPVLRRLHSTVSGNAALAALGYSRDFESAGGVSMAGASLVSSSSSPSAPSSQSFSRHVMPPSAMWNGQLLHQPLPRRPHSIAATPTTAGPASSSVLSLAPAPPANSSSARTPGEPIQWGPSGMVLHQPVPRRPFAAVQPPAQPQPPTPTTSLSVLGNPGNSNTWSAGGSHRPRPHSIATTPQGSAMAPASPSDSGYRSLPSASSDYQLLKSPSQTQTNLAQGQQNQSAARRLSLPSAQTLLRVTAPKPSPTFHGLPFRPFTCGLSPNGNPIFLGCTHLHGPANRVATPVTSPAKSLTTSQAIQQLLAQPRNGFKIVDDKVSLFIEILDTQERFAKVWNIFLIEGDDDDDCDDAYRSTLKYFNKKHFRRFSAKLSKSLVPRPTVINFSACITDNETRYSYRCS</sequence>
<feature type="compositionally biased region" description="Polar residues" evidence="1">
    <location>
        <begin position="38"/>
        <end position="47"/>
    </location>
</feature>
<name>A0ABM3GN95_NEOLC</name>
<evidence type="ECO:0000256" key="1">
    <source>
        <dbReference type="SAM" id="MobiDB-lite"/>
    </source>
</evidence>
<feature type="region of interest" description="Disordered" evidence="1">
    <location>
        <begin position="483"/>
        <end position="502"/>
    </location>
</feature>
<keyword evidence="2" id="KW-1185">Reference proteome</keyword>
<organism evidence="2 3">
    <name type="scientific">Neodiprion lecontei</name>
    <name type="common">Redheaded pine sawfly</name>
    <dbReference type="NCBI Taxonomy" id="441921"/>
    <lineage>
        <taxon>Eukaryota</taxon>
        <taxon>Metazoa</taxon>
        <taxon>Ecdysozoa</taxon>
        <taxon>Arthropoda</taxon>
        <taxon>Hexapoda</taxon>
        <taxon>Insecta</taxon>
        <taxon>Pterygota</taxon>
        <taxon>Neoptera</taxon>
        <taxon>Endopterygota</taxon>
        <taxon>Hymenoptera</taxon>
        <taxon>Tenthredinoidea</taxon>
        <taxon>Diprionidae</taxon>
        <taxon>Diprioninae</taxon>
        <taxon>Neodiprion</taxon>
    </lineage>
</organism>
<feature type="region of interest" description="Disordered" evidence="1">
    <location>
        <begin position="309"/>
        <end position="332"/>
    </location>
</feature>
<feature type="compositionally biased region" description="Low complexity" evidence="1">
    <location>
        <begin position="237"/>
        <end position="255"/>
    </location>
</feature>
<feature type="compositionally biased region" description="Low complexity" evidence="1">
    <location>
        <begin position="180"/>
        <end position="192"/>
    </location>
</feature>
<feature type="region of interest" description="Disordered" evidence="1">
    <location>
        <begin position="347"/>
        <end position="475"/>
    </location>
</feature>
<feature type="compositionally biased region" description="Polar residues" evidence="1">
    <location>
        <begin position="463"/>
        <end position="475"/>
    </location>
</feature>
<feature type="compositionally biased region" description="Polar residues" evidence="1">
    <location>
        <begin position="12"/>
        <end position="24"/>
    </location>
</feature>
<evidence type="ECO:0000313" key="3">
    <source>
        <dbReference type="RefSeq" id="XP_046601737.1"/>
    </source>
</evidence>
<evidence type="ECO:0000313" key="2">
    <source>
        <dbReference type="Proteomes" id="UP000829291"/>
    </source>
</evidence>
<gene>
    <name evidence="3" type="primary">LOC107224567</name>
</gene>
<dbReference type="GeneID" id="107224567"/>
<proteinExistence type="predicted"/>
<dbReference type="RefSeq" id="XP_046601737.1">
    <property type="nucleotide sequence ID" value="XM_046745781.1"/>
</dbReference>
<feature type="compositionally biased region" description="Pro residues" evidence="1">
    <location>
        <begin position="227"/>
        <end position="236"/>
    </location>
</feature>
<feature type="compositionally biased region" description="Low complexity" evidence="1">
    <location>
        <begin position="352"/>
        <end position="381"/>
    </location>
</feature>
<reference evidence="3" key="1">
    <citation type="submission" date="2025-08" db="UniProtKB">
        <authorList>
            <consortium name="RefSeq"/>
        </authorList>
    </citation>
    <scope>IDENTIFICATION</scope>
    <source>
        <tissue evidence="3">Thorax and Abdomen</tissue>
    </source>
</reference>
<feature type="compositionally biased region" description="Polar residues" evidence="1">
    <location>
        <begin position="54"/>
        <end position="82"/>
    </location>
</feature>
<protein>
    <submittedName>
        <fullName evidence="3">Sialidase isoform X1</fullName>
    </submittedName>
</protein>
<feature type="region of interest" description="Disordered" evidence="1">
    <location>
        <begin position="223"/>
        <end position="269"/>
    </location>
</feature>
<feature type="compositionally biased region" description="Polar residues" evidence="1">
    <location>
        <begin position="483"/>
        <end position="500"/>
    </location>
</feature>
<dbReference type="Proteomes" id="UP000829291">
    <property type="component" value="Chromosome 7"/>
</dbReference>
<accession>A0ABM3GN95</accession>